<accession>A0ABR9ZGA8</accession>
<evidence type="ECO:0000313" key="1">
    <source>
        <dbReference type="EMBL" id="MBF4377489.1"/>
    </source>
</evidence>
<sequence length="139" mass="15838">GSKVDVLTYEKRSDEANIWCETTGCKAKLSFVSRHNRRCTSKTIEIPPCFRLKPHEIHAEHCQYNIGGALRIIAKSSESEVFKAISEKRFEFRLHILIRALRELSDIEVGKVTEGWGAGNESNKAFKNKGKLSNYLRTL</sequence>
<protein>
    <submittedName>
        <fullName evidence="1">Uncharacterized protein</fullName>
    </submittedName>
</protein>
<feature type="non-terminal residue" evidence="1">
    <location>
        <position position="1"/>
    </location>
</feature>
<reference evidence="1 2" key="1">
    <citation type="journal article" date="2021" name="PeerJ">
        <title>Analysis of 44 Vibrio anguillarum genomes reveals high genetic diversity.</title>
        <authorList>
            <person name="Hansen M.J."/>
            <person name="Dalsgaard I."/>
        </authorList>
    </citation>
    <scope>NUCLEOTIDE SEQUENCE [LARGE SCALE GENOMIC DNA]</scope>
    <source>
        <strain evidence="1 2">040915-1/1B</strain>
    </source>
</reference>
<evidence type="ECO:0000313" key="2">
    <source>
        <dbReference type="Proteomes" id="UP000726136"/>
    </source>
</evidence>
<feature type="non-terminal residue" evidence="1">
    <location>
        <position position="139"/>
    </location>
</feature>
<proteinExistence type="predicted"/>
<keyword evidence="2" id="KW-1185">Reference proteome</keyword>
<organism evidence="1 2">
    <name type="scientific">Vibrio anguillarum</name>
    <name type="common">Listonella anguillarum</name>
    <dbReference type="NCBI Taxonomy" id="55601"/>
    <lineage>
        <taxon>Bacteria</taxon>
        <taxon>Pseudomonadati</taxon>
        <taxon>Pseudomonadota</taxon>
        <taxon>Gammaproteobacteria</taxon>
        <taxon>Vibrionales</taxon>
        <taxon>Vibrionaceae</taxon>
        <taxon>Vibrio</taxon>
    </lineage>
</organism>
<gene>
    <name evidence="1" type="ORF">EAY46_31445</name>
</gene>
<dbReference type="EMBL" id="RDPI01001812">
    <property type="protein sequence ID" value="MBF4377489.1"/>
    <property type="molecule type" value="Genomic_DNA"/>
</dbReference>
<comment type="caution">
    <text evidence="1">The sequence shown here is derived from an EMBL/GenBank/DDBJ whole genome shotgun (WGS) entry which is preliminary data.</text>
</comment>
<name>A0ABR9ZGA8_VIBAN</name>
<dbReference type="Proteomes" id="UP000726136">
    <property type="component" value="Unassembled WGS sequence"/>
</dbReference>